<keyword evidence="6" id="KW-1185">Reference proteome</keyword>
<dbReference type="RefSeq" id="WP_307216791.1">
    <property type="nucleotide sequence ID" value="NZ_JAUSTI010000007.1"/>
</dbReference>
<dbReference type="InterPro" id="IPR006675">
    <property type="entry name" value="HDIG_dom"/>
</dbReference>
<comment type="caution">
    <text evidence="5">The sequence shown here is derived from an EMBL/GenBank/DDBJ whole genome shotgun (WGS) entry which is preliminary data.</text>
</comment>
<dbReference type="PANTHER" id="PTHR35795">
    <property type="entry name" value="SLR1885 PROTEIN"/>
    <property type="match status" value="1"/>
</dbReference>
<dbReference type="Gene3D" id="1.10.3210.10">
    <property type="entry name" value="Hypothetical protein af1432"/>
    <property type="match status" value="1"/>
</dbReference>
<dbReference type="GO" id="GO:0016787">
    <property type="term" value="F:hydrolase activity"/>
    <property type="evidence" value="ECO:0007669"/>
    <property type="project" value="UniProtKB-KW"/>
</dbReference>
<accession>A0ABT9WDY2</accession>
<dbReference type="SUPFAM" id="SSF109604">
    <property type="entry name" value="HD-domain/PDEase-like"/>
    <property type="match status" value="1"/>
</dbReference>
<protein>
    <submittedName>
        <fullName evidence="5">HD superfamily hydrolase involved in NAD metabolism</fullName>
    </submittedName>
</protein>
<dbReference type="NCBIfam" id="TIGR00277">
    <property type="entry name" value="HDIG"/>
    <property type="match status" value="1"/>
</dbReference>
<dbReference type="Pfam" id="PF01966">
    <property type="entry name" value="HD"/>
    <property type="match status" value="1"/>
</dbReference>
<evidence type="ECO:0000256" key="2">
    <source>
        <dbReference type="ARBA" id="ARBA00022741"/>
    </source>
</evidence>
<reference evidence="5 6" key="1">
    <citation type="submission" date="2023-07" db="EMBL/GenBank/DDBJ databases">
        <title>Sorghum-associated microbial communities from plants grown in Nebraska, USA.</title>
        <authorList>
            <person name="Schachtman D."/>
        </authorList>
    </citation>
    <scope>NUCLEOTIDE SEQUENCE [LARGE SCALE GENOMIC DNA]</scope>
    <source>
        <strain evidence="5 6">DS1314</strain>
    </source>
</reference>
<dbReference type="NCBIfam" id="TIGR00488">
    <property type="entry name" value="bis(5'-nucleosyl)-tetraphosphatase (symmetrical) YqeK"/>
    <property type="match status" value="1"/>
</dbReference>
<dbReference type="Proteomes" id="UP001233836">
    <property type="component" value="Unassembled WGS sequence"/>
</dbReference>
<dbReference type="InterPro" id="IPR051094">
    <property type="entry name" value="Diverse_Catalytic_Enzymes"/>
</dbReference>
<evidence type="ECO:0000313" key="6">
    <source>
        <dbReference type="Proteomes" id="UP001233836"/>
    </source>
</evidence>
<name>A0ABT9WDY2_9BACL</name>
<dbReference type="EMBL" id="JAUSTI010000007">
    <property type="protein sequence ID" value="MDQ0171447.1"/>
    <property type="molecule type" value="Genomic_DNA"/>
</dbReference>
<dbReference type="PANTHER" id="PTHR35795:SF1">
    <property type="entry name" value="BIS(5'-NUCLEOSYL)-TETRAPHOSPHATASE, SYMMETRICAL"/>
    <property type="match status" value="1"/>
</dbReference>
<proteinExistence type="predicted"/>
<feature type="domain" description="HD" evidence="4">
    <location>
        <begin position="35"/>
        <end position="147"/>
    </location>
</feature>
<dbReference type="InterPro" id="IPR006674">
    <property type="entry name" value="HD_domain"/>
</dbReference>
<dbReference type="InterPro" id="IPR005249">
    <property type="entry name" value="YqeK"/>
</dbReference>
<evidence type="ECO:0000256" key="1">
    <source>
        <dbReference type="ARBA" id="ARBA00022723"/>
    </source>
</evidence>
<organism evidence="5 6">
    <name type="scientific">Paenibacillus tundrae</name>
    <dbReference type="NCBI Taxonomy" id="528187"/>
    <lineage>
        <taxon>Bacteria</taxon>
        <taxon>Bacillati</taxon>
        <taxon>Bacillota</taxon>
        <taxon>Bacilli</taxon>
        <taxon>Bacillales</taxon>
        <taxon>Paenibacillaceae</taxon>
        <taxon>Paenibacillus</taxon>
    </lineage>
</organism>
<evidence type="ECO:0000313" key="5">
    <source>
        <dbReference type="EMBL" id="MDQ0171447.1"/>
    </source>
</evidence>
<keyword evidence="1" id="KW-0479">Metal-binding</keyword>
<sequence>MNEALQTYLKDIQFSGDLKKDIEAFFVAHKDGKTLAHTLSVALEAKRVATLYGADSAKAEQAALLHDISNVVPVTEMLDLAKKLSIEIMDEEYTYGRIVHQKLSKAMAREIFNITDPEILDAIECHTTLKAQASLMDKVLFISDKISWQLPGDHQYLLDARHKVDEMKLNEGILIYLNQVWENRLKLKLIHPWLIEARVELLKELYEY</sequence>
<keyword evidence="2" id="KW-0547">Nucleotide-binding</keyword>
<gene>
    <name evidence="5" type="ORF">J2T19_002909</name>
</gene>
<evidence type="ECO:0000259" key="4">
    <source>
        <dbReference type="Pfam" id="PF01966"/>
    </source>
</evidence>
<keyword evidence="3 5" id="KW-0378">Hydrolase</keyword>
<evidence type="ECO:0000256" key="3">
    <source>
        <dbReference type="ARBA" id="ARBA00022801"/>
    </source>
</evidence>